<keyword evidence="8 11" id="KW-1133">Transmembrane helix</keyword>
<dbReference type="GO" id="GO:0015031">
    <property type="term" value="P:protein transport"/>
    <property type="evidence" value="ECO:0007669"/>
    <property type="project" value="UniProtKB-KW"/>
</dbReference>
<dbReference type="Gene3D" id="3.30.1150.10">
    <property type="match status" value="1"/>
</dbReference>
<keyword evidence="6 11" id="KW-0812">Transmembrane</keyword>
<evidence type="ECO:0000256" key="1">
    <source>
        <dbReference type="ARBA" id="ARBA00004383"/>
    </source>
</evidence>
<dbReference type="InterPro" id="IPR037682">
    <property type="entry name" value="TonB_C"/>
</dbReference>
<keyword evidence="7" id="KW-0653">Protein transport</keyword>
<dbReference type="SUPFAM" id="SSF74653">
    <property type="entry name" value="TolA/TonB C-terminal domain"/>
    <property type="match status" value="1"/>
</dbReference>
<keyword evidence="5" id="KW-0997">Cell inner membrane</keyword>
<dbReference type="InterPro" id="IPR006260">
    <property type="entry name" value="TonB/TolA_C"/>
</dbReference>
<feature type="compositionally biased region" description="Basic and acidic residues" evidence="10">
    <location>
        <begin position="91"/>
        <end position="101"/>
    </location>
</feature>
<evidence type="ECO:0000256" key="2">
    <source>
        <dbReference type="ARBA" id="ARBA00006555"/>
    </source>
</evidence>
<evidence type="ECO:0000256" key="11">
    <source>
        <dbReference type="SAM" id="Phobius"/>
    </source>
</evidence>
<evidence type="ECO:0000256" key="7">
    <source>
        <dbReference type="ARBA" id="ARBA00022927"/>
    </source>
</evidence>
<dbReference type="GO" id="GO:0098797">
    <property type="term" value="C:plasma membrane protein complex"/>
    <property type="evidence" value="ECO:0007669"/>
    <property type="project" value="TreeGrafter"/>
</dbReference>
<dbReference type="GO" id="GO:0031992">
    <property type="term" value="F:energy transducer activity"/>
    <property type="evidence" value="ECO:0007669"/>
    <property type="project" value="TreeGrafter"/>
</dbReference>
<name>A0A521BRL9_9BACT</name>
<evidence type="ECO:0000256" key="9">
    <source>
        <dbReference type="ARBA" id="ARBA00023136"/>
    </source>
</evidence>
<dbReference type="PANTHER" id="PTHR33446:SF2">
    <property type="entry name" value="PROTEIN TONB"/>
    <property type="match status" value="1"/>
</dbReference>
<dbReference type="GO" id="GO:0055085">
    <property type="term" value="P:transmembrane transport"/>
    <property type="evidence" value="ECO:0007669"/>
    <property type="project" value="InterPro"/>
</dbReference>
<evidence type="ECO:0000256" key="4">
    <source>
        <dbReference type="ARBA" id="ARBA00022475"/>
    </source>
</evidence>
<comment type="similarity">
    <text evidence="2">Belongs to the TonB family.</text>
</comment>
<evidence type="ECO:0000256" key="10">
    <source>
        <dbReference type="SAM" id="MobiDB-lite"/>
    </source>
</evidence>
<dbReference type="PANTHER" id="PTHR33446">
    <property type="entry name" value="PROTEIN TONB-RELATED"/>
    <property type="match status" value="1"/>
</dbReference>
<evidence type="ECO:0000313" key="13">
    <source>
        <dbReference type="EMBL" id="SMO49759.1"/>
    </source>
</evidence>
<evidence type="ECO:0000259" key="12">
    <source>
        <dbReference type="PROSITE" id="PS52015"/>
    </source>
</evidence>
<reference evidence="13 14" key="1">
    <citation type="submission" date="2017-05" db="EMBL/GenBank/DDBJ databases">
        <authorList>
            <person name="Varghese N."/>
            <person name="Submissions S."/>
        </authorList>
    </citation>
    <scope>NUCLEOTIDE SEQUENCE [LARGE SCALE GENOMIC DNA]</scope>
    <source>
        <strain evidence="13 14">DSM 16304</strain>
    </source>
</reference>
<comment type="subcellular location">
    <subcellularLocation>
        <location evidence="1">Cell inner membrane</location>
        <topology evidence="1">Single-pass membrane protein</topology>
        <orientation evidence="1">Periplasmic side</orientation>
    </subcellularLocation>
</comment>
<evidence type="ECO:0000256" key="6">
    <source>
        <dbReference type="ARBA" id="ARBA00022692"/>
    </source>
</evidence>
<evidence type="ECO:0000313" key="14">
    <source>
        <dbReference type="Proteomes" id="UP000317315"/>
    </source>
</evidence>
<dbReference type="Proteomes" id="UP000317315">
    <property type="component" value="Unassembled WGS sequence"/>
</dbReference>
<evidence type="ECO:0000256" key="5">
    <source>
        <dbReference type="ARBA" id="ARBA00022519"/>
    </source>
</evidence>
<dbReference type="AlphaFoldDB" id="A0A521BRL9"/>
<feature type="transmembrane region" description="Helical" evidence="11">
    <location>
        <begin position="6"/>
        <end position="29"/>
    </location>
</feature>
<proteinExistence type="inferred from homology"/>
<accession>A0A521BRL9</accession>
<feature type="region of interest" description="Disordered" evidence="10">
    <location>
        <begin position="85"/>
        <end position="105"/>
    </location>
</feature>
<protein>
    <submittedName>
        <fullName evidence="13">Protein TonB</fullName>
    </submittedName>
</protein>
<feature type="domain" description="TonB C-terminal" evidence="12">
    <location>
        <begin position="112"/>
        <end position="205"/>
    </location>
</feature>
<evidence type="ECO:0000256" key="3">
    <source>
        <dbReference type="ARBA" id="ARBA00022448"/>
    </source>
</evidence>
<sequence length="205" mass="23651">METPVRLVLSVLIALILEFLFFEGTILALKEPKREIKRVIRISLVRKTEEIHKVRIEREKGEDKVTETKMEKNLKTNLESKRPVRKVQKRSSVEKRKKGEGLKPLQGNLPEDYVERVKEAIEEQIFYPLEAIQNGIEGEVVVQFTLNRSGKAVECKPLSGNPILSQATCIAIRNARFPKIPENITNDKIQFQLQINYNLKKAVNY</sequence>
<dbReference type="RefSeq" id="WP_185954227.1">
    <property type="nucleotide sequence ID" value="NZ_FXTM01000007.1"/>
</dbReference>
<dbReference type="InterPro" id="IPR051045">
    <property type="entry name" value="TonB-dependent_transducer"/>
</dbReference>
<organism evidence="13 14">
    <name type="scientific">Balnearium lithotrophicum</name>
    <dbReference type="NCBI Taxonomy" id="223788"/>
    <lineage>
        <taxon>Bacteria</taxon>
        <taxon>Pseudomonadati</taxon>
        <taxon>Aquificota</taxon>
        <taxon>Aquificia</taxon>
        <taxon>Desulfurobacteriales</taxon>
        <taxon>Desulfurobacteriaceae</taxon>
        <taxon>Balnearium</taxon>
    </lineage>
</organism>
<keyword evidence="3" id="KW-0813">Transport</keyword>
<dbReference type="PROSITE" id="PS52015">
    <property type="entry name" value="TONB_CTD"/>
    <property type="match status" value="1"/>
</dbReference>
<keyword evidence="14" id="KW-1185">Reference proteome</keyword>
<dbReference type="NCBIfam" id="TIGR01352">
    <property type="entry name" value="tonB_Cterm"/>
    <property type="match status" value="1"/>
</dbReference>
<evidence type="ECO:0000256" key="8">
    <source>
        <dbReference type="ARBA" id="ARBA00022989"/>
    </source>
</evidence>
<keyword evidence="4" id="KW-1003">Cell membrane</keyword>
<keyword evidence="9 11" id="KW-0472">Membrane</keyword>
<dbReference type="Pfam" id="PF03544">
    <property type="entry name" value="TonB_C"/>
    <property type="match status" value="1"/>
</dbReference>
<gene>
    <name evidence="13" type="ORF">SAMN06269117_10720</name>
</gene>
<dbReference type="EMBL" id="FXTM01000007">
    <property type="protein sequence ID" value="SMO49759.1"/>
    <property type="molecule type" value="Genomic_DNA"/>
</dbReference>